<dbReference type="PROSITE" id="PS50305">
    <property type="entry name" value="SIRTUIN"/>
    <property type="match status" value="1"/>
</dbReference>
<dbReference type="EC" id="2.3.1.286" evidence="1"/>
<evidence type="ECO:0000259" key="5">
    <source>
        <dbReference type="PROSITE" id="PS50305"/>
    </source>
</evidence>
<proteinExistence type="predicted"/>
<dbReference type="GO" id="GO:0017136">
    <property type="term" value="F:histone deacetylase activity, NAD-dependent"/>
    <property type="evidence" value="ECO:0007669"/>
    <property type="project" value="TreeGrafter"/>
</dbReference>
<evidence type="ECO:0000256" key="4">
    <source>
        <dbReference type="PROSITE-ProRule" id="PRU00236"/>
    </source>
</evidence>
<dbReference type="Proteomes" id="UP001185092">
    <property type="component" value="Unassembled WGS sequence"/>
</dbReference>
<gene>
    <name evidence="6" type="ORF">HNQ88_004381</name>
</gene>
<dbReference type="PANTHER" id="PTHR11085">
    <property type="entry name" value="NAD-DEPENDENT PROTEIN DEACYLASE SIRTUIN-5, MITOCHONDRIAL-RELATED"/>
    <property type="match status" value="1"/>
</dbReference>
<comment type="caution">
    <text evidence="4">Lacks conserved residue(s) required for the propagation of feature annotation.</text>
</comment>
<dbReference type="InterPro" id="IPR029035">
    <property type="entry name" value="DHS-like_NAD/FAD-binding_dom"/>
</dbReference>
<dbReference type="GO" id="GO:0070403">
    <property type="term" value="F:NAD+ binding"/>
    <property type="evidence" value="ECO:0007669"/>
    <property type="project" value="InterPro"/>
</dbReference>
<dbReference type="Gene3D" id="3.40.50.1220">
    <property type="entry name" value="TPP-binding domain"/>
    <property type="match status" value="1"/>
</dbReference>
<dbReference type="AlphaFoldDB" id="A0AAE4BV06"/>
<dbReference type="PANTHER" id="PTHR11085:SF4">
    <property type="entry name" value="NAD-DEPENDENT PROTEIN DEACYLASE"/>
    <property type="match status" value="1"/>
</dbReference>
<dbReference type="InterPro" id="IPR050134">
    <property type="entry name" value="NAD-dep_sirtuin_deacylases"/>
</dbReference>
<evidence type="ECO:0000256" key="2">
    <source>
        <dbReference type="ARBA" id="ARBA00022679"/>
    </source>
</evidence>
<evidence type="ECO:0000313" key="7">
    <source>
        <dbReference type="Proteomes" id="UP001185092"/>
    </source>
</evidence>
<dbReference type="InterPro" id="IPR003000">
    <property type="entry name" value="Sirtuin"/>
</dbReference>
<dbReference type="RefSeq" id="WP_309941944.1">
    <property type="nucleotide sequence ID" value="NZ_AP025305.1"/>
</dbReference>
<organism evidence="6 7">
    <name type="scientific">Aureibacter tunicatorum</name>
    <dbReference type="NCBI Taxonomy" id="866807"/>
    <lineage>
        <taxon>Bacteria</taxon>
        <taxon>Pseudomonadati</taxon>
        <taxon>Bacteroidota</taxon>
        <taxon>Cytophagia</taxon>
        <taxon>Cytophagales</taxon>
        <taxon>Persicobacteraceae</taxon>
        <taxon>Aureibacter</taxon>
    </lineage>
</organism>
<accession>A0AAE4BV06</accession>
<reference evidence="6" key="1">
    <citation type="submission" date="2023-07" db="EMBL/GenBank/DDBJ databases">
        <title>Genomic Encyclopedia of Type Strains, Phase IV (KMG-IV): sequencing the most valuable type-strain genomes for metagenomic binning, comparative biology and taxonomic classification.</title>
        <authorList>
            <person name="Goeker M."/>
        </authorList>
    </citation>
    <scope>NUCLEOTIDE SEQUENCE</scope>
    <source>
        <strain evidence="6">DSM 26174</strain>
    </source>
</reference>
<dbReference type="GO" id="GO:0016787">
    <property type="term" value="F:hydrolase activity"/>
    <property type="evidence" value="ECO:0007669"/>
    <property type="project" value="UniProtKB-KW"/>
</dbReference>
<sequence>MNDKQARKKMVVLTGAGVSAESGLRTFRDSGGLWEGYDVMKVASIEGWHEDQELVLSFYNQRRKDALKSEPNQAHKILKELEAYFDLKIVTQNVDNLHEKAGSSHVLHLHGSLFEAKSSKDESLIYPMEGDIHLGDQCEKGSQLRPNIVWFGEAVPMMDKAIEEVLDADIFLILGTSLAVYPAASLIEYVNDNAELFLVDPVMPDKELPRHMKFVQNVATKGMIEVKKLLLEELD</sequence>
<keyword evidence="6" id="KW-0378">Hydrolase</keyword>
<dbReference type="Pfam" id="PF02146">
    <property type="entry name" value="SIR2"/>
    <property type="match status" value="1"/>
</dbReference>
<evidence type="ECO:0000313" key="6">
    <source>
        <dbReference type="EMBL" id="MDR6241303.1"/>
    </source>
</evidence>
<protein>
    <recommendedName>
        <fullName evidence="1">protein acetyllysine N-acetyltransferase</fullName>
        <ecNumber evidence="1">2.3.1.286</ecNumber>
    </recommendedName>
</protein>
<dbReference type="SUPFAM" id="SSF52467">
    <property type="entry name" value="DHS-like NAD/FAD-binding domain"/>
    <property type="match status" value="1"/>
</dbReference>
<dbReference type="InterPro" id="IPR026591">
    <property type="entry name" value="Sirtuin_cat_small_dom_sf"/>
</dbReference>
<comment type="caution">
    <text evidence="6">The sequence shown here is derived from an EMBL/GenBank/DDBJ whole genome shotgun (WGS) entry which is preliminary data.</text>
</comment>
<evidence type="ECO:0000256" key="3">
    <source>
        <dbReference type="ARBA" id="ARBA00023027"/>
    </source>
</evidence>
<keyword evidence="7" id="KW-1185">Reference proteome</keyword>
<dbReference type="Gene3D" id="3.30.1600.10">
    <property type="entry name" value="SIR2/SIRT2 'Small Domain"/>
    <property type="match status" value="1"/>
</dbReference>
<dbReference type="EMBL" id="JAVDQD010000007">
    <property type="protein sequence ID" value="MDR6241303.1"/>
    <property type="molecule type" value="Genomic_DNA"/>
</dbReference>
<keyword evidence="2" id="KW-0808">Transferase</keyword>
<evidence type="ECO:0000256" key="1">
    <source>
        <dbReference type="ARBA" id="ARBA00012928"/>
    </source>
</evidence>
<dbReference type="InterPro" id="IPR026590">
    <property type="entry name" value="Ssirtuin_cat_dom"/>
</dbReference>
<name>A0AAE4BV06_9BACT</name>
<feature type="domain" description="Deacetylase sirtuin-type" evidence="5">
    <location>
        <begin position="1"/>
        <end position="235"/>
    </location>
</feature>
<keyword evidence="3" id="KW-0520">NAD</keyword>